<gene>
    <name evidence="2" type="ORF">ASPVEDRAFT_182996</name>
</gene>
<evidence type="ECO:0000313" key="2">
    <source>
        <dbReference type="EMBL" id="OJI96921.1"/>
    </source>
</evidence>
<sequence>MKYDYCHLPNGIEVGVTPVFGGFKFQAKSHEEYCSFPPEWTVCLSTKKGPDCNFEDANESDSRPFTVPSLDCDALYLSSLSLPSCKDLKPSSAPTRLVAMVLWVTFFWYFQEPDPTSPKQDPNSTFNAGPSSKEWLLHIQRLGILSRKDQMMKVERLGMVACRDTSVNSKSDMFITQKAFWQLDPRIHLFSISSVMPEPGQVYPGPSGSLDSLGVGFPFGAGPLTAGTFLPPYYPPQPLEYIYTGHIRHPRRPKAYIQGEVFYVRWIPSGGEFLTFRVPVLPTTNALNKNPPISSERSNPGPNLCLDSELSNDLKLVYDWVQKRPPDTALVRRKSIVEQSSFLEERMCSQNSFPVLVCWDSIPMGYFELFWVLEDPISRFIDHTDDFDRGVRCFIGEEAFLEPMHLKRCMSSLVHHCWLYDLRTNTVVVECRADNVDVIFALESIGFNRLKDVKTPDQHHTIMTIDRGRWVAPVL</sequence>
<name>A0A1L9P5X1_ASPVE</name>
<dbReference type="AlphaFoldDB" id="A0A1L9P5X1"/>
<dbReference type="Gene3D" id="3.40.630.30">
    <property type="match status" value="1"/>
</dbReference>
<dbReference type="VEuPathDB" id="FungiDB:ASPVEDRAFT_182996"/>
<evidence type="ECO:0000313" key="3">
    <source>
        <dbReference type="Proteomes" id="UP000184073"/>
    </source>
</evidence>
<dbReference type="RefSeq" id="XP_040662684.1">
    <property type="nucleotide sequence ID" value="XM_040808902.1"/>
</dbReference>
<dbReference type="Pfam" id="PF13523">
    <property type="entry name" value="Acetyltransf_8"/>
    <property type="match status" value="1"/>
</dbReference>
<dbReference type="OrthoDB" id="448427at2759"/>
<dbReference type="STRING" id="1036611.A0A1L9P5X1"/>
<keyword evidence="3" id="KW-1185">Reference proteome</keyword>
<evidence type="ECO:0000256" key="1">
    <source>
        <dbReference type="ARBA" id="ARBA00009893"/>
    </source>
</evidence>
<accession>A0A1L9P5X1</accession>
<organism evidence="2 3">
    <name type="scientific">Aspergillus versicolor CBS 583.65</name>
    <dbReference type="NCBI Taxonomy" id="1036611"/>
    <lineage>
        <taxon>Eukaryota</taxon>
        <taxon>Fungi</taxon>
        <taxon>Dikarya</taxon>
        <taxon>Ascomycota</taxon>
        <taxon>Pezizomycotina</taxon>
        <taxon>Eurotiomycetes</taxon>
        <taxon>Eurotiomycetidae</taxon>
        <taxon>Eurotiales</taxon>
        <taxon>Aspergillaceae</taxon>
        <taxon>Aspergillus</taxon>
        <taxon>Aspergillus subgen. Nidulantes</taxon>
    </lineage>
</organism>
<reference evidence="3" key="1">
    <citation type="journal article" date="2017" name="Genome Biol.">
        <title>Comparative genomics reveals high biological diversity and specific adaptations in the industrially and medically important fungal genus Aspergillus.</title>
        <authorList>
            <person name="de Vries R.P."/>
            <person name="Riley R."/>
            <person name="Wiebenga A."/>
            <person name="Aguilar-Osorio G."/>
            <person name="Amillis S."/>
            <person name="Uchima C.A."/>
            <person name="Anderluh G."/>
            <person name="Asadollahi M."/>
            <person name="Askin M."/>
            <person name="Barry K."/>
            <person name="Battaglia E."/>
            <person name="Bayram O."/>
            <person name="Benocci T."/>
            <person name="Braus-Stromeyer S.A."/>
            <person name="Caldana C."/>
            <person name="Canovas D."/>
            <person name="Cerqueira G.C."/>
            <person name="Chen F."/>
            <person name="Chen W."/>
            <person name="Choi C."/>
            <person name="Clum A."/>
            <person name="Dos Santos R.A."/>
            <person name="Damasio A.R."/>
            <person name="Diallinas G."/>
            <person name="Emri T."/>
            <person name="Fekete E."/>
            <person name="Flipphi M."/>
            <person name="Freyberg S."/>
            <person name="Gallo A."/>
            <person name="Gournas C."/>
            <person name="Habgood R."/>
            <person name="Hainaut M."/>
            <person name="Harispe M.L."/>
            <person name="Henrissat B."/>
            <person name="Hilden K.S."/>
            <person name="Hope R."/>
            <person name="Hossain A."/>
            <person name="Karabika E."/>
            <person name="Karaffa L."/>
            <person name="Karanyi Z."/>
            <person name="Krasevec N."/>
            <person name="Kuo A."/>
            <person name="Kusch H."/>
            <person name="LaButti K."/>
            <person name="Lagendijk E.L."/>
            <person name="Lapidus A."/>
            <person name="Levasseur A."/>
            <person name="Lindquist E."/>
            <person name="Lipzen A."/>
            <person name="Logrieco A.F."/>
            <person name="MacCabe A."/>
            <person name="Maekelae M.R."/>
            <person name="Malavazi I."/>
            <person name="Melin P."/>
            <person name="Meyer V."/>
            <person name="Mielnichuk N."/>
            <person name="Miskei M."/>
            <person name="Molnar A.P."/>
            <person name="Mule G."/>
            <person name="Ngan C.Y."/>
            <person name="Orejas M."/>
            <person name="Orosz E."/>
            <person name="Ouedraogo J.P."/>
            <person name="Overkamp K.M."/>
            <person name="Park H.-S."/>
            <person name="Perrone G."/>
            <person name="Piumi F."/>
            <person name="Punt P.J."/>
            <person name="Ram A.F."/>
            <person name="Ramon A."/>
            <person name="Rauscher S."/>
            <person name="Record E."/>
            <person name="Riano-Pachon D.M."/>
            <person name="Robert V."/>
            <person name="Roehrig J."/>
            <person name="Ruller R."/>
            <person name="Salamov A."/>
            <person name="Salih N.S."/>
            <person name="Samson R.A."/>
            <person name="Sandor E."/>
            <person name="Sanguinetti M."/>
            <person name="Schuetze T."/>
            <person name="Sepcic K."/>
            <person name="Shelest E."/>
            <person name="Sherlock G."/>
            <person name="Sophianopoulou V."/>
            <person name="Squina F.M."/>
            <person name="Sun H."/>
            <person name="Susca A."/>
            <person name="Todd R.B."/>
            <person name="Tsang A."/>
            <person name="Unkles S.E."/>
            <person name="van de Wiele N."/>
            <person name="van Rossen-Uffink D."/>
            <person name="Oliveira J.V."/>
            <person name="Vesth T.C."/>
            <person name="Visser J."/>
            <person name="Yu J.-H."/>
            <person name="Zhou M."/>
            <person name="Andersen M.R."/>
            <person name="Archer D.B."/>
            <person name="Baker S.E."/>
            <person name="Benoit I."/>
            <person name="Brakhage A.A."/>
            <person name="Braus G.H."/>
            <person name="Fischer R."/>
            <person name="Frisvad J.C."/>
            <person name="Goldman G.H."/>
            <person name="Houbraken J."/>
            <person name="Oakley B."/>
            <person name="Pocsi I."/>
            <person name="Scazzocchio C."/>
            <person name="Seiboth B."/>
            <person name="vanKuyk P.A."/>
            <person name="Wortman J."/>
            <person name="Dyer P.S."/>
            <person name="Grigoriev I.V."/>
        </authorList>
    </citation>
    <scope>NUCLEOTIDE SEQUENCE [LARGE SCALE GENOMIC DNA]</scope>
    <source>
        <strain evidence="3">CBS 583.65</strain>
    </source>
</reference>
<dbReference type="Proteomes" id="UP000184073">
    <property type="component" value="Unassembled WGS sequence"/>
</dbReference>
<comment type="similarity">
    <text evidence="1">Belongs to the lysine N-acyltransferase MbtK family.</text>
</comment>
<dbReference type="PANTHER" id="PTHR31438:SF1">
    <property type="entry name" value="LYSINE N-ACYLTRANSFERASE C17G9.06C-RELATED"/>
    <property type="match status" value="1"/>
</dbReference>
<dbReference type="EMBL" id="KV878125">
    <property type="protein sequence ID" value="OJI96921.1"/>
    <property type="molecule type" value="Genomic_DNA"/>
</dbReference>
<dbReference type="GeneID" id="63724413"/>
<proteinExistence type="inferred from homology"/>
<dbReference type="InterPro" id="IPR016181">
    <property type="entry name" value="Acyl_CoA_acyltransferase"/>
</dbReference>
<dbReference type="PANTHER" id="PTHR31438">
    <property type="entry name" value="LYSINE N-ACYLTRANSFERASE C17G9.06C-RELATED"/>
    <property type="match status" value="1"/>
</dbReference>
<protein>
    <recommendedName>
        <fullName evidence="4">Acyltransferase MbtK/IucB-like conserved domain-containing protein</fullName>
    </recommendedName>
</protein>
<dbReference type="SUPFAM" id="SSF55729">
    <property type="entry name" value="Acyl-CoA N-acyltransferases (Nat)"/>
    <property type="match status" value="1"/>
</dbReference>
<evidence type="ECO:0008006" key="4">
    <source>
        <dbReference type="Google" id="ProtNLM"/>
    </source>
</evidence>
<dbReference type="GO" id="GO:0016410">
    <property type="term" value="F:N-acyltransferase activity"/>
    <property type="evidence" value="ECO:0007669"/>
    <property type="project" value="TreeGrafter"/>
</dbReference>